<gene>
    <name evidence="2" type="ORF">A4D02_30205</name>
</gene>
<organism evidence="2 3">
    <name type="scientific">Niastella koreensis</name>
    <dbReference type="NCBI Taxonomy" id="354356"/>
    <lineage>
        <taxon>Bacteria</taxon>
        <taxon>Pseudomonadati</taxon>
        <taxon>Bacteroidota</taxon>
        <taxon>Chitinophagia</taxon>
        <taxon>Chitinophagales</taxon>
        <taxon>Chitinophagaceae</taxon>
        <taxon>Niastella</taxon>
    </lineage>
</organism>
<name>A0ABX3NVE0_9BACT</name>
<keyword evidence="1" id="KW-1133">Transmembrane helix</keyword>
<dbReference type="EMBL" id="LWBO01000013">
    <property type="protein sequence ID" value="OQP47605.1"/>
    <property type="molecule type" value="Genomic_DNA"/>
</dbReference>
<keyword evidence="1" id="KW-0812">Transmembrane</keyword>
<comment type="caution">
    <text evidence="2">The sequence shown here is derived from an EMBL/GenBank/DDBJ whole genome shotgun (WGS) entry which is preliminary data.</text>
</comment>
<dbReference type="Gene3D" id="1.20.58.130">
    <property type="match status" value="1"/>
</dbReference>
<sequence>MNNKTEILATRVFVKDECLALKEDIHALRNELTGEIHGLRKELTGEIHGLRNEITGEIHGLRNEIKEHSLSQQKWMLAIFISMVTMIMGLYAINLFKH</sequence>
<evidence type="ECO:0000256" key="1">
    <source>
        <dbReference type="SAM" id="Phobius"/>
    </source>
</evidence>
<keyword evidence="1" id="KW-0472">Membrane</keyword>
<protein>
    <recommendedName>
        <fullName evidence="4">Hemolysin XhlA</fullName>
    </recommendedName>
</protein>
<dbReference type="Proteomes" id="UP000192277">
    <property type="component" value="Unassembled WGS sequence"/>
</dbReference>
<reference evidence="2 3" key="1">
    <citation type="submission" date="2016-04" db="EMBL/GenBank/DDBJ databases">
        <authorList>
            <person name="Chen L."/>
            <person name="Zhuang W."/>
            <person name="Wang G."/>
        </authorList>
    </citation>
    <scope>NUCLEOTIDE SEQUENCE [LARGE SCALE GENOMIC DNA]</scope>
    <source>
        <strain evidence="3">GR20</strain>
    </source>
</reference>
<feature type="transmembrane region" description="Helical" evidence="1">
    <location>
        <begin position="75"/>
        <end position="96"/>
    </location>
</feature>
<evidence type="ECO:0008006" key="4">
    <source>
        <dbReference type="Google" id="ProtNLM"/>
    </source>
</evidence>
<dbReference type="RefSeq" id="WP_014217500.1">
    <property type="nucleotide sequence ID" value="NZ_LWBO01000013.1"/>
</dbReference>
<evidence type="ECO:0000313" key="2">
    <source>
        <dbReference type="EMBL" id="OQP47605.1"/>
    </source>
</evidence>
<keyword evidence="3" id="KW-1185">Reference proteome</keyword>
<evidence type="ECO:0000313" key="3">
    <source>
        <dbReference type="Proteomes" id="UP000192277"/>
    </source>
</evidence>
<accession>A0ABX3NVE0</accession>
<proteinExistence type="predicted"/>